<protein>
    <submittedName>
        <fullName evidence="1">Uncharacterized protein</fullName>
    </submittedName>
</protein>
<reference evidence="1" key="1">
    <citation type="submission" date="2018-02" db="EMBL/GenBank/DDBJ databases">
        <authorList>
            <person name="Cohen D.B."/>
            <person name="Kent A.D."/>
        </authorList>
    </citation>
    <scope>NUCLEOTIDE SEQUENCE</scope>
</reference>
<sequence>MEYTWAAETNERGMRGSYASLLLSGNESSGLRGLDGVHMGSGYEEPGEGCYGLEIQMDSRDQQREEEETLMLCYLDSGPNFFHEIKGFLHSSNSKIGQSNHLMKPHQHSPKLNSLKPHLPHSNTLLSKLHLRHSSQAVSVTSFLTLHFLPSKGHLSPFQSISVS</sequence>
<accession>A0A2N9EIN1</accession>
<proteinExistence type="predicted"/>
<dbReference type="EMBL" id="OIVN01000117">
    <property type="protein sequence ID" value="SPC74643.1"/>
    <property type="molecule type" value="Genomic_DNA"/>
</dbReference>
<name>A0A2N9EIN1_FAGSY</name>
<evidence type="ECO:0000313" key="1">
    <source>
        <dbReference type="EMBL" id="SPC74643.1"/>
    </source>
</evidence>
<dbReference type="AlphaFoldDB" id="A0A2N9EIN1"/>
<organism evidence="1">
    <name type="scientific">Fagus sylvatica</name>
    <name type="common">Beechnut</name>
    <dbReference type="NCBI Taxonomy" id="28930"/>
    <lineage>
        <taxon>Eukaryota</taxon>
        <taxon>Viridiplantae</taxon>
        <taxon>Streptophyta</taxon>
        <taxon>Embryophyta</taxon>
        <taxon>Tracheophyta</taxon>
        <taxon>Spermatophyta</taxon>
        <taxon>Magnoliopsida</taxon>
        <taxon>eudicotyledons</taxon>
        <taxon>Gunneridae</taxon>
        <taxon>Pentapetalae</taxon>
        <taxon>rosids</taxon>
        <taxon>fabids</taxon>
        <taxon>Fagales</taxon>
        <taxon>Fagaceae</taxon>
        <taxon>Fagus</taxon>
    </lineage>
</organism>
<gene>
    <name evidence="1" type="ORF">FSB_LOCUS2525</name>
</gene>